<name>A0A382NWA6_9ZZZZ</name>
<dbReference type="AlphaFoldDB" id="A0A382NWA6"/>
<reference evidence="1" key="1">
    <citation type="submission" date="2018-05" db="EMBL/GenBank/DDBJ databases">
        <authorList>
            <person name="Lanie J.A."/>
            <person name="Ng W.-L."/>
            <person name="Kazmierczak K.M."/>
            <person name="Andrzejewski T.M."/>
            <person name="Davidsen T.M."/>
            <person name="Wayne K.J."/>
            <person name="Tettelin H."/>
            <person name="Glass J.I."/>
            <person name="Rusch D."/>
            <person name="Podicherti R."/>
            <person name="Tsui H.-C.T."/>
            <person name="Winkler M.E."/>
        </authorList>
    </citation>
    <scope>NUCLEOTIDE SEQUENCE</scope>
</reference>
<protein>
    <submittedName>
        <fullName evidence="1">Uncharacterized protein</fullName>
    </submittedName>
</protein>
<accession>A0A382NWA6</accession>
<proteinExistence type="predicted"/>
<dbReference type="InterPro" id="IPR023375">
    <property type="entry name" value="ADC_dom_sf"/>
</dbReference>
<evidence type="ECO:0000313" key="1">
    <source>
        <dbReference type="EMBL" id="SVC64940.1"/>
    </source>
</evidence>
<organism evidence="1">
    <name type="scientific">marine metagenome</name>
    <dbReference type="NCBI Taxonomy" id="408172"/>
    <lineage>
        <taxon>unclassified sequences</taxon>
        <taxon>metagenomes</taxon>
        <taxon>ecological metagenomes</taxon>
    </lineage>
</organism>
<gene>
    <name evidence="1" type="ORF">METZ01_LOCUS317794</name>
</gene>
<dbReference type="Gene3D" id="2.40.400.10">
    <property type="entry name" value="Acetoacetate decarboxylase-like"/>
    <property type="match status" value="1"/>
</dbReference>
<sequence length="245" mass="26560">MLVGSADIDELKKNAGTISQFTAGDIVFEDTTCFQLVAEMDNTAREALLPSALHPTIPASMVLQVFNVRTSVWGAFLLSLIRVSCRSGVRARGFTLGAMVTTEIAQKGLEGVLGLGTRLAVIDMQEAYAETRISVLFSGTQVLEIQALDPEPLSTSDLQFTGTLNLANTPNGLRLVQVECIPQLTRVERLQSTFNSFQGEYWGSPLLLPTQVVTSTISRGDFLLPAIRFVCKPDELAFTGTESVK</sequence>
<dbReference type="SUPFAM" id="SSF160104">
    <property type="entry name" value="Acetoacetate decarboxylase-like"/>
    <property type="match status" value="1"/>
</dbReference>
<dbReference type="EMBL" id="UINC01102938">
    <property type="protein sequence ID" value="SVC64940.1"/>
    <property type="molecule type" value="Genomic_DNA"/>
</dbReference>